<evidence type="ECO:0000313" key="3">
    <source>
        <dbReference type="Proteomes" id="UP000245464"/>
    </source>
</evidence>
<feature type="compositionally biased region" description="Polar residues" evidence="1">
    <location>
        <begin position="354"/>
        <end position="366"/>
    </location>
</feature>
<organism evidence="2 3">
    <name type="scientific">Pyrenophora tritici-repentis</name>
    <dbReference type="NCBI Taxonomy" id="45151"/>
    <lineage>
        <taxon>Eukaryota</taxon>
        <taxon>Fungi</taxon>
        <taxon>Dikarya</taxon>
        <taxon>Ascomycota</taxon>
        <taxon>Pezizomycotina</taxon>
        <taxon>Dothideomycetes</taxon>
        <taxon>Pleosporomycetidae</taxon>
        <taxon>Pleosporales</taxon>
        <taxon>Pleosporineae</taxon>
        <taxon>Pleosporaceae</taxon>
        <taxon>Pyrenophora</taxon>
    </lineage>
</organism>
<feature type="compositionally biased region" description="Basic and acidic residues" evidence="1">
    <location>
        <begin position="58"/>
        <end position="77"/>
    </location>
</feature>
<dbReference type="AlphaFoldDB" id="A0A2W1GA89"/>
<feature type="region of interest" description="Disordered" evidence="1">
    <location>
        <begin position="344"/>
        <end position="417"/>
    </location>
</feature>
<evidence type="ECO:0000256" key="1">
    <source>
        <dbReference type="SAM" id="MobiDB-lite"/>
    </source>
</evidence>
<dbReference type="Proteomes" id="UP000245464">
    <property type="component" value="Chromosome 9"/>
</dbReference>
<accession>A0A2W1GA89</accession>
<dbReference type="KEGG" id="ptrr:6346647"/>
<name>A0A2W1GA89_9PLEO</name>
<dbReference type="EMBL" id="NQIK02000009">
    <property type="protein sequence ID" value="KAF7566551.1"/>
    <property type="molecule type" value="Genomic_DNA"/>
</dbReference>
<protein>
    <submittedName>
        <fullName evidence="2">Uncharacterized protein</fullName>
    </submittedName>
</protein>
<comment type="caution">
    <text evidence="2">The sequence shown here is derived from an EMBL/GenBank/DDBJ whole genome shotgun (WGS) entry which is preliminary data.</text>
</comment>
<feature type="compositionally biased region" description="Polar residues" evidence="1">
    <location>
        <begin position="404"/>
        <end position="416"/>
    </location>
</feature>
<reference evidence="2" key="1">
    <citation type="journal article" date="2018" name="BMC Genomics">
        <title>Comparative genomics of the wheat fungal pathogen Pyrenophora tritici-repentis reveals chromosomal variations and genome plasticity.</title>
        <authorList>
            <person name="Moolhuijzen P."/>
            <person name="See P.T."/>
            <person name="Hane J.K."/>
            <person name="Shi G."/>
            <person name="Liu Z."/>
            <person name="Oliver R.P."/>
            <person name="Moffat C.S."/>
        </authorList>
    </citation>
    <scope>NUCLEOTIDE SEQUENCE [LARGE SCALE GENOMIC DNA]</scope>
    <source>
        <strain evidence="2">M4</strain>
    </source>
</reference>
<proteinExistence type="predicted"/>
<dbReference type="GeneID" id="6346647"/>
<sequence length="622" mass="68045">MAQGGSPDRPIRARKSVRTYNLKVLSGITRRSRQPSRNVDPQSARRPESRRASSGGEDSLKATENPGDHRQQYHDDNSSELTSPMLSPNLLALETSLSEEGMTVASTRSSGSGKSTGRYDCFNAMLHPKGHYYSAKELFARGVWIGYLSPDRHNESFRGLPSFGTLKSNFNKFSQPYPTSMHGSVRENRNAVCRGCAKSNSALIALSEIQFVRTSKLVIMPLDGDDNAGVFAIMLPQKVDRSLRGLQIYRPYELTNDGKGDTFVNNYMLLTLRNPISEAGTLETVLEVLSTQEHAATIQKDVSLPNYVLDDLPTSSYSSTIPEINSGLRLPIARVAETIVDDETSVASKRRKTGSTPGESYNTTGYNRLDGTGMDTPAEVALTPESSEPEREVAKSPCLDESVTKGNSPAQQQSMMTPEPSILEAPADKAPNSVQSIPRDDSPVQRLSTMMPELPQPALHATNAPISVQSIPRDEIPVQQPKTMKPEAPKRTIQTTEASIPVQSKPLGITDEQAECVHLVWTVNDSEIEYDFVHTLGECKTFAGLLSLLEEDAEAIPAIAGILARTKTWRMTFRLSDGTKKAIVARKGAEAAFNRLKLTLAQAPIWSSNPNSTVDVELKLLS</sequence>
<evidence type="ECO:0000313" key="2">
    <source>
        <dbReference type="EMBL" id="KAF7566551.1"/>
    </source>
</evidence>
<dbReference type="OrthoDB" id="3783585at2759"/>
<dbReference type="RefSeq" id="XP_065959944.1">
    <property type="nucleotide sequence ID" value="XM_066109961.1"/>
</dbReference>
<gene>
    <name evidence="2" type="ORF">PtrM4_148710</name>
</gene>
<feature type="region of interest" description="Disordered" evidence="1">
    <location>
        <begin position="1"/>
        <end position="84"/>
    </location>
</feature>